<evidence type="ECO:0000313" key="22">
    <source>
        <dbReference type="EMBL" id="CAD5982417.1"/>
    </source>
</evidence>
<dbReference type="Gene3D" id="3.40.50.150">
    <property type="entry name" value="Vaccinia Virus protein VP39"/>
    <property type="match status" value="1"/>
</dbReference>
<dbReference type="Gene3D" id="3.40.50.180">
    <property type="entry name" value="Methylesterase CheB, C-terminal domain"/>
    <property type="match status" value="1"/>
</dbReference>
<dbReference type="InterPro" id="IPR035909">
    <property type="entry name" value="CheB_C"/>
</dbReference>
<evidence type="ECO:0000256" key="9">
    <source>
        <dbReference type="ARBA" id="ARBA00023012"/>
    </source>
</evidence>
<dbReference type="SUPFAM" id="SSF47384">
    <property type="entry name" value="Homodimeric domain of signal transducing histidine kinase"/>
    <property type="match status" value="1"/>
</dbReference>
<keyword evidence="13" id="KW-0378">Hydrolase</keyword>
<evidence type="ECO:0000256" key="7">
    <source>
        <dbReference type="ARBA" id="ARBA00022777"/>
    </source>
</evidence>
<dbReference type="Pfam" id="PF02518">
    <property type="entry name" value="HATPase_c"/>
    <property type="match status" value="1"/>
</dbReference>
<dbReference type="InterPro" id="IPR003594">
    <property type="entry name" value="HATPase_dom"/>
</dbReference>
<dbReference type="SMART" id="SM00388">
    <property type="entry name" value="HisKA"/>
    <property type="match status" value="1"/>
</dbReference>
<dbReference type="Pfam" id="PF13596">
    <property type="entry name" value="PAS_10"/>
    <property type="match status" value="1"/>
</dbReference>
<dbReference type="PANTHER" id="PTHR45339:SF1">
    <property type="entry name" value="HYBRID SIGNAL TRANSDUCTION HISTIDINE KINASE J"/>
    <property type="match status" value="1"/>
</dbReference>
<feature type="modified residue" description="4-aspartylphosphate" evidence="14">
    <location>
        <position position="1446"/>
    </location>
</feature>
<evidence type="ECO:0000256" key="4">
    <source>
        <dbReference type="ARBA" id="ARBA00022553"/>
    </source>
</evidence>
<dbReference type="Pfam" id="PF00512">
    <property type="entry name" value="HisKA"/>
    <property type="match status" value="1"/>
</dbReference>
<dbReference type="PROSITE" id="PS50113">
    <property type="entry name" value="PAC"/>
    <property type="match status" value="1"/>
</dbReference>
<dbReference type="GO" id="GO:0005737">
    <property type="term" value="C:cytoplasm"/>
    <property type="evidence" value="ECO:0007669"/>
    <property type="project" value="InterPro"/>
</dbReference>
<comment type="subunit">
    <text evidence="10">At low DSF concentrations, interacts with RpfF.</text>
</comment>
<dbReference type="SMART" id="SM00387">
    <property type="entry name" value="HATPase_c"/>
    <property type="match status" value="1"/>
</dbReference>
<dbReference type="PROSITE" id="PS50123">
    <property type="entry name" value="CHER"/>
    <property type="match status" value="1"/>
</dbReference>
<dbReference type="CDD" id="cd17546">
    <property type="entry name" value="REC_hyHK_CKI1_RcsC-like"/>
    <property type="match status" value="1"/>
</dbReference>
<feature type="domain" description="Histidine kinase" evidence="16">
    <location>
        <begin position="1117"/>
        <end position="1333"/>
    </location>
</feature>
<dbReference type="InterPro" id="IPR000780">
    <property type="entry name" value="CheR_MeTrfase"/>
</dbReference>
<dbReference type="PROSITE" id="PS50109">
    <property type="entry name" value="HIS_KIN"/>
    <property type="match status" value="1"/>
</dbReference>
<evidence type="ECO:0000256" key="12">
    <source>
        <dbReference type="ARBA" id="ARBA00074306"/>
    </source>
</evidence>
<name>A0A9W4CSR5_9CYAN</name>
<dbReference type="GO" id="GO:0008984">
    <property type="term" value="F:protein-glutamate methylesterase activity"/>
    <property type="evidence" value="ECO:0007669"/>
    <property type="project" value="InterPro"/>
</dbReference>
<dbReference type="InterPro" id="IPR003661">
    <property type="entry name" value="HisK_dim/P_dom"/>
</dbReference>
<dbReference type="SUPFAM" id="SSF55874">
    <property type="entry name" value="ATPase domain of HSP90 chaperone/DNA topoisomerase II/histidine kinase"/>
    <property type="match status" value="1"/>
</dbReference>
<evidence type="ECO:0000256" key="10">
    <source>
        <dbReference type="ARBA" id="ARBA00064003"/>
    </source>
</evidence>
<comment type="similarity">
    <text evidence="2">In the N-terminal section; belongs to the phytochrome family.</text>
</comment>
<evidence type="ECO:0000259" key="17">
    <source>
        <dbReference type="PROSITE" id="PS50110"/>
    </source>
</evidence>
<keyword evidence="15" id="KW-0175">Coiled coil</keyword>
<evidence type="ECO:0000256" key="3">
    <source>
        <dbReference type="ARBA" id="ARBA00012438"/>
    </source>
</evidence>
<dbReference type="InterPro" id="IPR005467">
    <property type="entry name" value="His_kinase_dom"/>
</dbReference>
<feature type="domain" description="CheR-type methyltransferase" evidence="21">
    <location>
        <begin position="217"/>
        <end position="477"/>
    </location>
</feature>
<dbReference type="GO" id="GO:0000156">
    <property type="term" value="F:phosphorelay response regulator activity"/>
    <property type="evidence" value="ECO:0007669"/>
    <property type="project" value="InterPro"/>
</dbReference>
<dbReference type="Pfam" id="PF01739">
    <property type="entry name" value="CheR"/>
    <property type="match status" value="1"/>
</dbReference>
<dbReference type="InterPro" id="IPR000014">
    <property type="entry name" value="PAS"/>
</dbReference>
<dbReference type="PROSITE" id="PS50122">
    <property type="entry name" value="CHEB"/>
    <property type="match status" value="1"/>
</dbReference>
<dbReference type="Pfam" id="PF00072">
    <property type="entry name" value="Response_reg"/>
    <property type="match status" value="1"/>
</dbReference>
<dbReference type="InterPro" id="IPR001610">
    <property type="entry name" value="PAC"/>
</dbReference>
<keyword evidence="13" id="KW-0145">Chemotaxis</keyword>
<feature type="domain" description="Response regulatory" evidence="17">
    <location>
        <begin position="1396"/>
        <end position="1512"/>
    </location>
</feature>
<evidence type="ECO:0000259" key="19">
    <source>
        <dbReference type="PROSITE" id="PS50113"/>
    </source>
</evidence>
<dbReference type="NCBIfam" id="TIGR00229">
    <property type="entry name" value="sensory_box"/>
    <property type="match status" value="1"/>
</dbReference>
<dbReference type="SMART" id="SM00091">
    <property type="entry name" value="PAS"/>
    <property type="match status" value="1"/>
</dbReference>
<dbReference type="CDD" id="cd16922">
    <property type="entry name" value="HATPase_EvgS-ArcB-TorS-like"/>
    <property type="match status" value="1"/>
</dbReference>
<dbReference type="Gene3D" id="3.30.565.10">
    <property type="entry name" value="Histidine kinase-like ATPase, C-terminal domain"/>
    <property type="match status" value="1"/>
</dbReference>
<evidence type="ECO:0000313" key="23">
    <source>
        <dbReference type="Proteomes" id="UP001153719"/>
    </source>
</evidence>
<evidence type="ECO:0000256" key="14">
    <source>
        <dbReference type="PROSITE-ProRule" id="PRU00169"/>
    </source>
</evidence>
<dbReference type="SMART" id="SM00448">
    <property type="entry name" value="REC"/>
    <property type="match status" value="1"/>
</dbReference>
<dbReference type="InterPro" id="IPR013655">
    <property type="entry name" value="PAS_fold_3"/>
</dbReference>
<dbReference type="Gene3D" id="1.10.287.130">
    <property type="match status" value="1"/>
</dbReference>
<dbReference type="GO" id="GO:0000155">
    <property type="term" value="F:phosphorelay sensor kinase activity"/>
    <property type="evidence" value="ECO:0007669"/>
    <property type="project" value="InterPro"/>
</dbReference>
<dbReference type="GO" id="GO:0005524">
    <property type="term" value="F:ATP binding"/>
    <property type="evidence" value="ECO:0007669"/>
    <property type="project" value="UniProtKB-KW"/>
</dbReference>
<organism evidence="22 23">
    <name type="scientific">Planktothrix pseudagardhii</name>
    <dbReference type="NCBI Taxonomy" id="132604"/>
    <lineage>
        <taxon>Bacteria</taxon>
        <taxon>Bacillati</taxon>
        <taxon>Cyanobacteriota</taxon>
        <taxon>Cyanophyceae</taxon>
        <taxon>Oscillatoriophycideae</taxon>
        <taxon>Oscillatoriales</taxon>
        <taxon>Microcoleaceae</taxon>
        <taxon>Planktothrix</taxon>
    </lineage>
</organism>
<dbReference type="SUPFAM" id="SSF55785">
    <property type="entry name" value="PYP-like sensor domain (PAS domain)"/>
    <property type="match status" value="2"/>
</dbReference>
<feature type="domain" description="PAC" evidence="19">
    <location>
        <begin position="1046"/>
        <end position="1099"/>
    </location>
</feature>
<protein>
    <recommendedName>
        <fullName evidence="12">Circadian input-output histidine kinase CikA</fullName>
        <ecNumber evidence="3">2.7.13.3</ecNumber>
    </recommendedName>
    <alternativeName>
        <fullName evidence="11">Sensory/regulatory protein RpfC</fullName>
    </alternativeName>
</protein>
<dbReference type="PANTHER" id="PTHR45339">
    <property type="entry name" value="HYBRID SIGNAL TRANSDUCTION HISTIDINE KINASE J"/>
    <property type="match status" value="1"/>
</dbReference>
<dbReference type="InterPro" id="IPR011006">
    <property type="entry name" value="CheY-like_superfamily"/>
</dbReference>
<dbReference type="CDD" id="cd16434">
    <property type="entry name" value="CheB-CheR_fusion"/>
    <property type="match status" value="1"/>
</dbReference>
<evidence type="ECO:0000256" key="8">
    <source>
        <dbReference type="ARBA" id="ARBA00022840"/>
    </source>
</evidence>
<keyword evidence="5" id="KW-0808">Transferase</keyword>
<comment type="catalytic activity">
    <reaction evidence="1">
        <text>ATP + protein L-histidine = ADP + protein N-phospho-L-histidine.</text>
        <dbReference type="EC" id="2.7.13.3"/>
    </reaction>
</comment>
<evidence type="ECO:0000259" key="18">
    <source>
        <dbReference type="PROSITE" id="PS50112"/>
    </source>
</evidence>
<dbReference type="Pfam" id="PF03705">
    <property type="entry name" value="CheR_N"/>
    <property type="match status" value="1"/>
</dbReference>
<dbReference type="GO" id="GO:0006935">
    <property type="term" value="P:chemotaxis"/>
    <property type="evidence" value="ECO:0007669"/>
    <property type="project" value="UniProtKB-UniRule"/>
</dbReference>
<evidence type="ECO:0000256" key="1">
    <source>
        <dbReference type="ARBA" id="ARBA00000085"/>
    </source>
</evidence>
<reference evidence="22" key="1">
    <citation type="submission" date="2020-09" db="EMBL/GenBank/DDBJ databases">
        <authorList>
            <person name="Blom J."/>
        </authorList>
    </citation>
    <scope>NUCLEOTIDE SEQUENCE</scope>
    <source>
        <strain evidence="22">No.713</strain>
    </source>
</reference>
<dbReference type="PRINTS" id="PR00996">
    <property type="entry name" value="CHERMTFRASE"/>
</dbReference>
<dbReference type="RefSeq" id="WP_254174880.1">
    <property type="nucleotide sequence ID" value="NZ_LR882967.1"/>
</dbReference>
<evidence type="ECO:0000256" key="11">
    <source>
        <dbReference type="ARBA" id="ARBA00068150"/>
    </source>
</evidence>
<keyword evidence="9" id="KW-0902">Two-component regulatory system</keyword>
<feature type="coiled-coil region" evidence="15">
    <location>
        <begin position="650"/>
        <end position="723"/>
    </location>
</feature>
<evidence type="ECO:0000256" key="15">
    <source>
        <dbReference type="SAM" id="Coils"/>
    </source>
</evidence>
<keyword evidence="6" id="KW-0547">Nucleotide-binding</keyword>
<feature type="active site" evidence="13">
    <location>
        <position position="51"/>
    </location>
</feature>
<feature type="active site" evidence="13">
    <location>
        <position position="142"/>
    </location>
</feature>
<dbReference type="SUPFAM" id="SSF52172">
    <property type="entry name" value="CheY-like"/>
    <property type="match status" value="1"/>
</dbReference>
<dbReference type="Gene3D" id="2.10.70.100">
    <property type="match status" value="1"/>
</dbReference>
<dbReference type="PROSITE" id="PS50112">
    <property type="entry name" value="PAS"/>
    <property type="match status" value="1"/>
</dbReference>
<dbReference type="SUPFAM" id="SSF52738">
    <property type="entry name" value="Methylesterase CheB, C-terminal domain"/>
    <property type="match status" value="1"/>
</dbReference>
<keyword evidence="7" id="KW-0418">Kinase</keyword>
<dbReference type="EC" id="2.7.13.3" evidence="3"/>
<dbReference type="Gene3D" id="3.40.50.2300">
    <property type="match status" value="1"/>
</dbReference>
<dbReference type="InterPro" id="IPR000700">
    <property type="entry name" value="PAS-assoc_C"/>
</dbReference>
<sequence length="1522" mass="172477">MTQHPQDPSVEPPEKFFVVGIGASAGGLHPLELFFTNLPNNPGAAFVVVQHLSPDFPSFMPELIQRRTSLEVKLIEDRMELQPNCIYILPPRYDVKVEQNCLRLQEYTGDQIHYPINVFFHSLAEEWGEKVIGILLSGIGNDGTEGLQVISQKRGIGLIQSPETAQFTSMPSSAIPSDSLDEILSPQDLAQTVYNLVHYSQNYPIAQAQPGALIPVEQLEQILALLSQYEQIDFSHYKISTLSRRILNRCALTECADLSQYIILLTESEIERKLLRQDLLISVTQFFRDPPAWTFIENQVLPQLIESLAPKQHLRVWIPGCATGEEAYSLAILIDEALEAANKEIIVKIFATDLDSKALEVASRGIYSESIKNDITPERLEKYFIDQSGSYKVKRDLRQMLIIAPHDLTKNAGFSKMNFVSCRNVLIYMQPQLQQQVLSLLHFALVSQGILFLGNAETLGELETEFIEIEQRWKIFRKRRDIQLAFMPLSQQPLLASLISATPSSNRPIFQFERILDAVFELCLTEQRLTCVLVNQNSKLVHIFHDGAHLLSLPTGQPKLEITELVPTPLQLPLRTALHRAKRDQQNVLYTGIHLTRNGINEVVNLKIAFPRKDLVLNELMLILLEVETDLKDESHRIEFEVDIEPGKQIAELEYELQQTRENLQATIEELKTTNEEQQATNEELLASNEELQSTNEELQSVNEELYTVNAEYQIKIQQLTELTADVDNLLRSTNIGVIFLDNYLNIRKFTPTASNIINIIPSDVNRPLTHLTHNLNCPNLVEILSNFVVQQIPIELEVINQITGENLLMRVNSYRGENNDNNGVVVTFVNINELKNIQNELQASNNWLENIYISSPVGLCLVDQDLKFVKINENLAKINGLSVAESLGKTGQELFPDLANIYEPLVRQVLETGQAIRNMELQAVTPGSKQKRYWIVNYYPVLLENQQPGVGAVITEITEQKQIQQELERSQNCLEEAQSIAHLGNWQLNLQTRKIRLSKELFNIIGFDFNLEEPSLNQLITKIHIDDQAEFIQALEQLKTQGISYNLDCRIIRHQDRVIRYINTLGKPIYNEQNQMTDIYGTILDISDRKQAEIALSQAKEAAEAGTKAKSDFLANMSHEIRTPMNALIGITELLSRTNLSDEQKKLVNMIRESGDHLLRIINDILDFSKIESGHIELEEQRFILTDVIQSVCDLLQGEALNKKIDLTYEIDSDIPTEFLGDSFRLSQILLNLVGNAVKFTDQGIVKITVNGQLISGNKQQQLALNQGEYYELMIAIHDQGIGIQDNQLNQLFHPFTQADTSMSRKYGGTGLGLVISQNLINLMGGTIWVESLGNIGGNPPQNWVYNSDNSQTQGATFYFTLVLKMISETNMNPPTTSDSELDEPEIIFEDFPLKILIVDDDLINQQFLLLLLDEFCGYTADIVNNGLEVLEKLKTQSYDVIFMDMQMPQMDGITATKMIRQSAQAQPWIIAVTANILGEKIEQCLQAGMNDYLSKPILVENFLRALSKYFREQGRGNYEL</sequence>
<evidence type="ECO:0000256" key="2">
    <source>
        <dbReference type="ARBA" id="ARBA00006402"/>
    </source>
</evidence>
<keyword evidence="23" id="KW-1185">Reference proteome</keyword>
<dbReference type="InterPro" id="IPR035965">
    <property type="entry name" value="PAS-like_dom_sf"/>
</dbReference>
<keyword evidence="8" id="KW-0067">ATP-binding</keyword>
<dbReference type="InterPro" id="IPR022641">
    <property type="entry name" value="CheR_N"/>
</dbReference>
<dbReference type="GO" id="GO:0008757">
    <property type="term" value="F:S-adenosylmethionine-dependent methyltransferase activity"/>
    <property type="evidence" value="ECO:0007669"/>
    <property type="project" value="InterPro"/>
</dbReference>
<evidence type="ECO:0000259" key="20">
    <source>
        <dbReference type="PROSITE" id="PS50122"/>
    </source>
</evidence>
<dbReference type="InterPro" id="IPR036097">
    <property type="entry name" value="HisK_dim/P_sf"/>
</dbReference>
<feature type="domain" description="CheB-type methylesterase" evidence="20">
    <location>
        <begin position="12"/>
        <end position="200"/>
    </location>
</feature>
<evidence type="ECO:0000259" key="16">
    <source>
        <dbReference type="PROSITE" id="PS50109"/>
    </source>
</evidence>
<gene>
    <name evidence="22" type="ORF">NO713_04989</name>
</gene>
<dbReference type="Pfam" id="PF08448">
    <property type="entry name" value="PAS_4"/>
    <property type="match status" value="1"/>
</dbReference>
<evidence type="ECO:0000256" key="6">
    <source>
        <dbReference type="ARBA" id="ARBA00022741"/>
    </source>
</evidence>
<dbReference type="SUPFAM" id="SSF53335">
    <property type="entry name" value="S-adenosyl-L-methionine-dependent methyltransferases"/>
    <property type="match status" value="1"/>
</dbReference>
<dbReference type="InterPro" id="IPR036890">
    <property type="entry name" value="HATPase_C_sf"/>
</dbReference>
<dbReference type="Gene3D" id="3.30.450.20">
    <property type="entry name" value="PAS domain"/>
    <property type="match status" value="3"/>
</dbReference>
<dbReference type="SMART" id="SM00086">
    <property type="entry name" value="PAC"/>
    <property type="match status" value="2"/>
</dbReference>
<dbReference type="InterPro" id="IPR029063">
    <property type="entry name" value="SAM-dependent_MTases_sf"/>
</dbReference>
<accession>A0A9W4CSR5</accession>
<dbReference type="InterPro" id="IPR001789">
    <property type="entry name" value="Sig_transdc_resp-reg_receiver"/>
</dbReference>
<dbReference type="SMART" id="SM00138">
    <property type="entry name" value="MeTrc"/>
    <property type="match status" value="1"/>
</dbReference>
<dbReference type="FunFam" id="1.10.287.130:FF:000002">
    <property type="entry name" value="Two-component osmosensing histidine kinase"/>
    <property type="match status" value="1"/>
</dbReference>
<feature type="domain" description="PAS" evidence="18">
    <location>
        <begin position="845"/>
        <end position="914"/>
    </location>
</feature>
<dbReference type="Pfam" id="PF01339">
    <property type="entry name" value="CheB_methylest"/>
    <property type="match status" value="1"/>
</dbReference>
<feature type="active site" evidence="13">
    <location>
        <position position="24"/>
    </location>
</feature>
<dbReference type="CDD" id="cd00082">
    <property type="entry name" value="HisKA"/>
    <property type="match status" value="1"/>
</dbReference>
<dbReference type="PROSITE" id="PS50110">
    <property type="entry name" value="RESPONSE_REGULATORY"/>
    <property type="match status" value="1"/>
</dbReference>
<dbReference type="FunFam" id="3.30.565.10:FF:000010">
    <property type="entry name" value="Sensor histidine kinase RcsC"/>
    <property type="match status" value="1"/>
</dbReference>
<dbReference type="Pfam" id="PF08447">
    <property type="entry name" value="PAS_3"/>
    <property type="match status" value="1"/>
</dbReference>
<dbReference type="InterPro" id="IPR000673">
    <property type="entry name" value="Sig_transdc_resp-reg_Me-estase"/>
</dbReference>
<dbReference type="SUPFAM" id="SSF47757">
    <property type="entry name" value="Chemotaxis receptor methyltransferase CheR, N-terminal domain"/>
    <property type="match status" value="1"/>
</dbReference>
<dbReference type="InterPro" id="IPR022642">
    <property type="entry name" value="CheR_C"/>
</dbReference>
<evidence type="ECO:0000256" key="5">
    <source>
        <dbReference type="ARBA" id="ARBA00022679"/>
    </source>
</evidence>
<dbReference type="EMBL" id="LR882967">
    <property type="protein sequence ID" value="CAD5982417.1"/>
    <property type="molecule type" value="Genomic_DNA"/>
</dbReference>
<proteinExistence type="inferred from homology"/>
<dbReference type="Proteomes" id="UP001153719">
    <property type="component" value="Chromosome"/>
</dbReference>
<dbReference type="KEGG" id="ppsu:NO713_04989"/>
<evidence type="ECO:0000259" key="21">
    <source>
        <dbReference type="PROSITE" id="PS50123"/>
    </source>
</evidence>
<keyword evidence="4 14" id="KW-0597">Phosphoprotein</keyword>
<dbReference type="InterPro" id="IPR013656">
    <property type="entry name" value="PAS_4"/>
</dbReference>
<evidence type="ECO:0000256" key="13">
    <source>
        <dbReference type="PROSITE-ProRule" id="PRU00050"/>
    </source>
</evidence>